<evidence type="ECO:0000256" key="3">
    <source>
        <dbReference type="ARBA" id="ARBA00022574"/>
    </source>
</evidence>
<evidence type="ECO:0000256" key="5">
    <source>
        <dbReference type="ARBA" id="ARBA00022917"/>
    </source>
</evidence>
<evidence type="ECO:0000256" key="2">
    <source>
        <dbReference type="ARBA" id="ARBA00022540"/>
    </source>
</evidence>
<dbReference type="InterPro" id="IPR015943">
    <property type="entry name" value="WD40/YVTN_repeat-like_dom_sf"/>
</dbReference>
<dbReference type="AlphaFoldDB" id="A0A7S3GU41"/>
<dbReference type="HAMAP" id="MF_03008">
    <property type="entry name" value="eIF3i"/>
    <property type="match status" value="1"/>
</dbReference>
<keyword evidence="1 7" id="KW-0963">Cytoplasm</keyword>
<keyword evidence="2 7" id="KW-0396">Initiation factor</keyword>
<dbReference type="GO" id="GO:0003723">
    <property type="term" value="F:RNA binding"/>
    <property type="evidence" value="ECO:0007669"/>
    <property type="project" value="TreeGrafter"/>
</dbReference>
<dbReference type="Pfam" id="PF24805">
    <property type="entry name" value="EIF3I"/>
    <property type="match status" value="1"/>
</dbReference>
<sequence length="355" mass="39464">MTSTLPRVNSQFQPILLKGHERSITTVKFNQDGDLLFTAAKDNKPTVWYSDSGERLGTFGPHNGAVWDLDPSWDSKYLVTACADANARLFEVNTGKYIARMPHKGVVRSVKWGDGSQFFATAADPFTSRDLGTISIFEFPTEEQLQEVPSTKKDDPAPLHMPNEVISVDDNDKATCIGWTIADQYIMAGFDSGLVVKYDAATGKEIQRKKLHTDRVNRLNFNRDKSMMITASKDCSALLIDPANLEVVRLYRTERPVNGAVISPTHPHILLGGGQDAQTVTTTSASQGKFETRFYHTIYGEEFGRVRGHFGPINALDVHPFGRSFASGSEDGFIRLHHFDANYLSMPDYIPADLK</sequence>
<gene>
    <name evidence="9" type="ORF">SELO1098_LOCUS5233</name>
</gene>
<accession>A0A7S3GU41</accession>
<keyword evidence="5 7" id="KW-0648">Protein biosynthesis</keyword>
<name>A0A7S3GU41_9STRA</name>
<comment type="subcellular location">
    <subcellularLocation>
        <location evidence="7">Cytoplasm</location>
    </subcellularLocation>
</comment>
<dbReference type="InterPro" id="IPR001680">
    <property type="entry name" value="WD40_rpt"/>
</dbReference>
<dbReference type="Gene3D" id="2.130.10.10">
    <property type="entry name" value="YVTN repeat-like/Quinoprotein amine dehydrogenase"/>
    <property type="match status" value="1"/>
</dbReference>
<keyword evidence="4" id="KW-0677">Repeat</keyword>
<dbReference type="GO" id="GO:0001732">
    <property type="term" value="P:formation of cytoplasmic translation initiation complex"/>
    <property type="evidence" value="ECO:0007669"/>
    <property type="project" value="UniProtKB-UniRule"/>
</dbReference>
<dbReference type="GO" id="GO:0016282">
    <property type="term" value="C:eukaryotic 43S preinitiation complex"/>
    <property type="evidence" value="ECO:0007669"/>
    <property type="project" value="UniProtKB-UniRule"/>
</dbReference>
<keyword evidence="3 8" id="KW-0853">WD repeat</keyword>
<dbReference type="InterPro" id="IPR027525">
    <property type="entry name" value="eIF3i"/>
</dbReference>
<dbReference type="EMBL" id="HBIC01010541">
    <property type="protein sequence ID" value="CAE0276403.1"/>
    <property type="molecule type" value="Transcribed_RNA"/>
</dbReference>
<comment type="similarity">
    <text evidence="7">Belongs to the eIF-3 subunit I family.</text>
</comment>
<feature type="repeat" description="WD" evidence="8">
    <location>
        <begin position="17"/>
        <end position="58"/>
    </location>
</feature>
<evidence type="ECO:0000256" key="8">
    <source>
        <dbReference type="PROSITE-ProRule" id="PRU00221"/>
    </source>
</evidence>
<dbReference type="SMART" id="SM00320">
    <property type="entry name" value="WD40"/>
    <property type="match status" value="7"/>
</dbReference>
<reference evidence="9" key="1">
    <citation type="submission" date="2021-01" db="EMBL/GenBank/DDBJ databases">
        <authorList>
            <person name="Corre E."/>
            <person name="Pelletier E."/>
            <person name="Niang G."/>
            <person name="Scheremetjew M."/>
            <person name="Finn R."/>
            <person name="Kale V."/>
            <person name="Holt S."/>
            <person name="Cochrane G."/>
            <person name="Meng A."/>
            <person name="Brown T."/>
            <person name="Cohen L."/>
        </authorList>
    </citation>
    <scope>NUCLEOTIDE SEQUENCE</scope>
    <source>
        <strain evidence="9">CCAP 955/1</strain>
    </source>
</reference>
<comment type="function">
    <text evidence="7">Component of the eukaryotic translation initiation factor 3 (eIF-3) complex, which is involved in protein synthesis of a specialized repertoire of mRNAs and, together with other initiation factors, stimulates binding of mRNA and methionyl-tRNAi to the 40S ribosome. The eIF-3 complex specifically targets and initiates translation of a subset of mRNAs involved in cell proliferation.</text>
</comment>
<dbReference type="GO" id="GO:0071541">
    <property type="term" value="C:eukaryotic translation initiation factor 3 complex, eIF3m"/>
    <property type="evidence" value="ECO:0007669"/>
    <property type="project" value="TreeGrafter"/>
</dbReference>
<evidence type="ECO:0000256" key="6">
    <source>
        <dbReference type="ARBA" id="ARBA00038394"/>
    </source>
</evidence>
<comment type="subunit">
    <text evidence="7">Component of the eukaryotic translation initiation factor 3 (eIF-3) complex.</text>
</comment>
<dbReference type="InterPro" id="IPR036322">
    <property type="entry name" value="WD40_repeat_dom_sf"/>
</dbReference>
<evidence type="ECO:0000256" key="4">
    <source>
        <dbReference type="ARBA" id="ARBA00022737"/>
    </source>
</evidence>
<dbReference type="GO" id="GO:0033290">
    <property type="term" value="C:eukaryotic 48S preinitiation complex"/>
    <property type="evidence" value="ECO:0007669"/>
    <property type="project" value="UniProtKB-UniRule"/>
</dbReference>
<dbReference type="GO" id="GO:0003743">
    <property type="term" value="F:translation initiation factor activity"/>
    <property type="evidence" value="ECO:0007669"/>
    <property type="project" value="UniProtKB-UniRule"/>
</dbReference>
<evidence type="ECO:0000256" key="1">
    <source>
        <dbReference type="ARBA" id="ARBA00022490"/>
    </source>
</evidence>
<feature type="repeat" description="WD" evidence="8">
    <location>
        <begin position="306"/>
        <end position="336"/>
    </location>
</feature>
<dbReference type="PANTHER" id="PTHR19877:SF1">
    <property type="entry name" value="EUKARYOTIC TRANSLATION INITIATION FACTOR 3 SUBUNIT I"/>
    <property type="match status" value="1"/>
</dbReference>
<organism evidence="9">
    <name type="scientific">Spumella elongata</name>
    <dbReference type="NCBI Taxonomy" id="89044"/>
    <lineage>
        <taxon>Eukaryota</taxon>
        <taxon>Sar</taxon>
        <taxon>Stramenopiles</taxon>
        <taxon>Ochrophyta</taxon>
        <taxon>Chrysophyceae</taxon>
        <taxon>Chromulinales</taxon>
        <taxon>Chromulinaceae</taxon>
        <taxon>Spumella</taxon>
    </lineage>
</organism>
<dbReference type="PANTHER" id="PTHR19877">
    <property type="entry name" value="EUKARYOTIC TRANSLATION INITIATION FACTOR 3 SUBUNIT I"/>
    <property type="match status" value="1"/>
</dbReference>
<protein>
    <recommendedName>
        <fullName evidence="7">Eukaryotic translation initiation factor 3 subunit I</fullName>
        <shortName evidence="7">eIF3i</shortName>
    </recommendedName>
</protein>
<comment type="similarity">
    <text evidence="6">Belongs to the WD repeat STRAP family.</text>
</comment>
<evidence type="ECO:0000313" key="9">
    <source>
        <dbReference type="EMBL" id="CAE0276403.1"/>
    </source>
</evidence>
<proteinExistence type="inferred from homology"/>
<dbReference type="SUPFAM" id="SSF50978">
    <property type="entry name" value="WD40 repeat-like"/>
    <property type="match status" value="1"/>
</dbReference>
<dbReference type="PROSITE" id="PS50082">
    <property type="entry name" value="WD_REPEATS_2"/>
    <property type="match status" value="2"/>
</dbReference>
<dbReference type="PROSITE" id="PS50294">
    <property type="entry name" value="WD_REPEATS_REGION"/>
    <property type="match status" value="1"/>
</dbReference>
<evidence type="ECO:0000256" key="7">
    <source>
        <dbReference type="HAMAP-Rule" id="MF_03008"/>
    </source>
</evidence>